<protein>
    <submittedName>
        <fullName evidence="5">Uncharacterized protein</fullName>
    </submittedName>
</protein>
<keyword evidence="3" id="KW-0378">Hydrolase</keyword>
<evidence type="ECO:0000256" key="1">
    <source>
        <dbReference type="ARBA" id="ARBA00001946"/>
    </source>
</evidence>
<dbReference type="PANTHER" id="PTHR12629:SF0">
    <property type="entry name" value="DIPHOSPHOINOSITOL-POLYPHOSPHATE DIPHOSPHATASE"/>
    <property type="match status" value="1"/>
</dbReference>
<organism evidence="5 6">
    <name type="scientific">Pontiella desulfatans</name>
    <dbReference type="NCBI Taxonomy" id="2750659"/>
    <lineage>
        <taxon>Bacteria</taxon>
        <taxon>Pseudomonadati</taxon>
        <taxon>Kiritimatiellota</taxon>
        <taxon>Kiritimatiellia</taxon>
        <taxon>Kiritimatiellales</taxon>
        <taxon>Pontiellaceae</taxon>
        <taxon>Pontiella</taxon>
    </lineage>
</organism>
<reference evidence="5 6" key="1">
    <citation type="submission" date="2019-04" db="EMBL/GenBank/DDBJ databases">
        <authorList>
            <person name="Van Vliet M D."/>
        </authorList>
    </citation>
    <scope>NUCLEOTIDE SEQUENCE [LARGE SCALE GENOMIC DNA]</scope>
    <source>
        <strain evidence="5 6">F1</strain>
    </source>
</reference>
<dbReference type="SUPFAM" id="SSF55811">
    <property type="entry name" value="Nudix"/>
    <property type="match status" value="1"/>
</dbReference>
<keyword evidence="4" id="KW-0460">Magnesium</keyword>
<dbReference type="RefSeq" id="WP_136078579.1">
    <property type="nucleotide sequence ID" value="NZ_CAAHFG010000001.1"/>
</dbReference>
<dbReference type="Gene3D" id="3.90.79.10">
    <property type="entry name" value="Nucleoside Triphosphate Pyrophosphohydrolase"/>
    <property type="match status" value="1"/>
</dbReference>
<proteinExistence type="predicted"/>
<comment type="cofactor">
    <cofactor evidence="1">
        <name>Mg(2+)</name>
        <dbReference type="ChEBI" id="CHEBI:18420"/>
    </cofactor>
</comment>
<dbReference type="GO" id="GO:0016462">
    <property type="term" value="F:pyrophosphatase activity"/>
    <property type="evidence" value="ECO:0007669"/>
    <property type="project" value="InterPro"/>
</dbReference>
<dbReference type="PANTHER" id="PTHR12629">
    <property type="entry name" value="DIPHOSPHOINOSITOL POLYPHOSPHATE PHOSPHOHYDROLASE"/>
    <property type="match status" value="1"/>
</dbReference>
<sequence>MQKQYGAIPFVHEDGELKVVLVTSASGYWIFPKGRYEKDRGKLGTAELEAYEEAGVKGKLLKKKAYRTKVVIRSGERVHLTLYALEVRTIHEKWLESDRRKRVIVSVQKAGKLIDSDALKDCLRRFQRDFLA</sequence>
<name>A0A6C2TZB7_PONDE</name>
<dbReference type="EMBL" id="CAAHFG010000001">
    <property type="protein sequence ID" value="VGO12957.1"/>
    <property type="molecule type" value="Genomic_DNA"/>
</dbReference>
<gene>
    <name evidence="5" type="ORF">PDESU_01511</name>
</gene>
<evidence type="ECO:0000256" key="2">
    <source>
        <dbReference type="ARBA" id="ARBA00022723"/>
    </source>
</evidence>
<evidence type="ECO:0000256" key="4">
    <source>
        <dbReference type="ARBA" id="ARBA00022842"/>
    </source>
</evidence>
<keyword evidence="6" id="KW-1185">Reference proteome</keyword>
<dbReference type="GO" id="GO:0046872">
    <property type="term" value="F:metal ion binding"/>
    <property type="evidence" value="ECO:0007669"/>
    <property type="project" value="UniProtKB-KW"/>
</dbReference>
<evidence type="ECO:0000313" key="6">
    <source>
        <dbReference type="Proteomes" id="UP000366872"/>
    </source>
</evidence>
<dbReference type="InterPro" id="IPR015797">
    <property type="entry name" value="NUDIX_hydrolase-like_dom_sf"/>
</dbReference>
<accession>A0A6C2TZB7</accession>
<evidence type="ECO:0000313" key="5">
    <source>
        <dbReference type="EMBL" id="VGO12957.1"/>
    </source>
</evidence>
<dbReference type="AlphaFoldDB" id="A0A6C2TZB7"/>
<dbReference type="CDD" id="cd04666">
    <property type="entry name" value="NUDIX_DIPP2_like_Nudt4"/>
    <property type="match status" value="1"/>
</dbReference>
<keyword evidence="2" id="KW-0479">Metal-binding</keyword>
<dbReference type="Proteomes" id="UP000366872">
    <property type="component" value="Unassembled WGS sequence"/>
</dbReference>
<evidence type="ECO:0000256" key="3">
    <source>
        <dbReference type="ARBA" id="ARBA00022801"/>
    </source>
</evidence>
<dbReference type="InterPro" id="IPR047198">
    <property type="entry name" value="DDP-like_NUDIX"/>
</dbReference>
<dbReference type="GO" id="GO:0005737">
    <property type="term" value="C:cytoplasm"/>
    <property type="evidence" value="ECO:0007669"/>
    <property type="project" value="TreeGrafter"/>
</dbReference>